<evidence type="ECO:0000256" key="7">
    <source>
        <dbReference type="PROSITE-ProRule" id="PRU10141"/>
    </source>
</evidence>
<evidence type="ECO:0000313" key="11">
    <source>
        <dbReference type="EMBL" id="CAJ0948085.1"/>
    </source>
</evidence>
<dbReference type="EMBL" id="CAUEEQ010027720">
    <property type="protein sequence ID" value="CAJ0948085.1"/>
    <property type="molecule type" value="Genomic_DNA"/>
</dbReference>
<dbReference type="Gene3D" id="3.30.200.20">
    <property type="entry name" value="Phosphorylase Kinase, domain 1"/>
    <property type="match status" value="1"/>
</dbReference>
<keyword evidence="4 7" id="KW-0547">Nucleotide-binding</keyword>
<keyword evidence="6 7" id="KW-0067">ATP-binding</keyword>
<dbReference type="InterPro" id="IPR008271">
    <property type="entry name" value="Ser/Thr_kinase_AS"/>
</dbReference>
<dbReference type="Proteomes" id="UP001176940">
    <property type="component" value="Unassembled WGS sequence"/>
</dbReference>
<feature type="binding site" evidence="7">
    <location>
        <position position="322"/>
    </location>
    <ligand>
        <name>ATP</name>
        <dbReference type="ChEBI" id="CHEBI:30616"/>
    </ligand>
</feature>
<dbReference type="PANTHER" id="PTHR24351">
    <property type="entry name" value="RIBOSOMAL PROTEIN S6 KINASE"/>
    <property type="match status" value="1"/>
</dbReference>
<dbReference type="SMART" id="SM00220">
    <property type="entry name" value="S_TKc"/>
    <property type="match status" value="1"/>
</dbReference>
<evidence type="ECO:0000256" key="8">
    <source>
        <dbReference type="SAM" id="MobiDB-lite"/>
    </source>
</evidence>
<feature type="compositionally biased region" description="Basic and acidic residues" evidence="8">
    <location>
        <begin position="244"/>
        <end position="265"/>
    </location>
</feature>
<dbReference type="CDD" id="cd05123">
    <property type="entry name" value="STKc_AGC"/>
    <property type="match status" value="1"/>
</dbReference>
<dbReference type="Pfam" id="PF00069">
    <property type="entry name" value="Pkinase"/>
    <property type="match status" value="1"/>
</dbReference>
<evidence type="ECO:0000256" key="6">
    <source>
        <dbReference type="ARBA" id="ARBA00022840"/>
    </source>
</evidence>
<protein>
    <recommendedName>
        <fullName evidence="10">Protein kinase domain-containing protein</fullName>
    </recommendedName>
</protein>
<name>A0ABN9LQQ0_9NEOB</name>
<feature type="transmembrane region" description="Helical" evidence="9">
    <location>
        <begin position="464"/>
        <end position="487"/>
    </location>
</feature>
<gene>
    <name evidence="11" type="ORF">RIMI_LOCUS11951355</name>
</gene>
<dbReference type="Gene3D" id="1.10.510.10">
    <property type="entry name" value="Transferase(Phosphotransferase) domain 1"/>
    <property type="match status" value="1"/>
</dbReference>
<evidence type="ECO:0000256" key="5">
    <source>
        <dbReference type="ARBA" id="ARBA00022777"/>
    </source>
</evidence>
<keyword evidence="12" id="KW-1185">Reference proteome</keyword>
<dbReference type="InterPro" id="IPR011009">
    <property type="entry name" value="Kinase-like_dom_sf"/>
</dbReference>
<keyword evidence="1" id="KW-0723">Serine/threonine-protein kinase</keyword>
<dbReference type="PROSITE" id="PS50011">
    <property type="entry name" value="PROTEIN_KINASE_DOM"/>
    <property type="match status" value="1"/>
</dbReference>
<keyword evidence="9" id="KW-0812">Transmembrane</keyword>
<keyword evidence="9" id="KW-0472">Membrane</keyword>
<evidence type="ECO:0000256" key="3">
    <source>
        <dbReference type="ARBA" id="ARBA00022679"/>
    </source>
</evidence>
<keyword evidence="9" id="KW-1133">Transmembrane helix</keyword>
<dbReference type="PROSITE" id="PS00107">
    <property type="entry name" value="PROTEIN_KINASE_ATP"/>
    <property type="match status" value="1"/>
</dbReference>
<keyword evidence="3" id="KW-0808">Transferase</keyword>
<feature type="domain" description="Protein kinase" evidence="10">
    <location>
        <begin position="289"/>
        <end position="584"/>
    </location>
</feature>
<evidence type="ECO:0000256" key="2">
    <source>
        <dbReference type="ARBA" id="ARBA00022553"/>
    </source>
</evidence>
<dbReference type="InterPro" id="IPR017441">
    <property type="entry name" value="Protein_kinase_ATP_BS"/>
</dbReference>
<reference evidence="11" key="1">
    <citation type="submission" date="2023-07" db="EMBL/GenBank/DDBJ databases">
        <authorList>
            <person name="Stuckert A."/>
        </authorList>
    </citation>
    <scope>NUCLEOTIDE SEQUENCE</scope>
</reference>
<feature type="compositionally biased region" description="Basic and acidic residues" evidence="8">
    <location>
        <begin position="191"/>
        <end position="210"/>
    </location>
</feature>
<dbReference type="PROSITE" id="PS00108">
    <property type="entry name" value="PROTEIN_KINASE_ST"/>
    <property type="match status" value="1"/>
</dbReference>
<keyword evidence="2" id="KW-0597">Phosphoprotein</keyword>
<evidence type="ECO:0000256" key="1">
    <source>
        <dbReference type="ARBA" id="ARBA00022527"/>
    </source>
</evidence>
<comment type="caution">
    <text evidence="11">The sequence shown here is derived from an EMBL/GenBank/DDBJ whole genome shotgun (WGS) entry which is preliminary data.</text>
</comment>
<organism evidence="11 12">
    <name type="scientific">Ranitomeya imitator</name>
    <name type="common">mimic poison frog</name>
    <dbReference type="NCBI Taxonomy" id="111125"/>
    <lineage>
        <taxon>Eukaryota</taxon>
        <taxon>Metazoa</taxon>
        <taxon>Chordata</taxon>
        <taxon>Craniata</taxon>
        <taxon>Vertebrata</taxon>
        <taxon>Euteleostomi</taxon>
        <taxon>Amphibia</taxon>
        <taxon>Batrachia</taxon>
        <taxon>Anura</taxon>
        <taxon>Neobatrachia</taxon>
        <taxon>Hyloidea</taxon>
        <taxon>Dendrobatidae</taxon>
        <taxon>Dendrobatinae</taxon>
        <taxon>Ranitomeya</taxon>
    </lineage>
</organism>
<proteinExistence type="predicted"/>
<dbReference type="SUPFAM" id="SSF56112">
    <property type="entry name" value="Protein kinase-like (PK-like)"/>
    <property type="match status" value="1"/>
</dbReference>
<feature type="region of interest" description="Disordered" evidence="8">
    <location>
        <begin position="1"/>
        <end position="274"/>
    </location>
</feature>
<accession>A0ABN9LQQ0</accession>
<evidence type="ECO:0000256" key="4">
    <source>
        <dbReference type="ARBA" id="ARBA00022741"/>
    </source>
</evidence>
<sequence>MKTLKKGTKRGNSSLEKEDETPNKRGKIVETSQDIVQDVPVEKTDDPCTTSSGYPPEMKTLKKGTKRGNSSPEKEDETPNKRGKIVETSQDIVQDVPVEKTDDPCTTSSGYPPEMKTLKKGTKRGNSSPEKEDETPNKRGKIVETSQDIVQDVPVEKTDDPCTTSSGYPPEMKTLKKGTKKGNSSPEKEDETPNKRGKIVESESGKDVTSEIRFSGSAKTRSSHRHHERVENQSCREQLKRKRTSDTETTTKRRRETDKSIDHASEGVIGAQTTSPSEQVTACLSLESFIFTRKLGEGGFGRVMLATHQPSGHQLAVKMVKKRKLLKNAKDTLLLEREVLEITEDSRFFTHAYGTFQTADYAFYAMEYLTGGELTAFIRSRAPLDVCTTRFLAAEILSGIEFLHSRGIIHRDLKPDNILLDGDGHAKIADFGLAAMNVFGSQKISEFHGTPGYMAPEMVRRQPFNYMVDLFAFGVIVFQMATGYYPFNYGYCTRRLAYSVTCDKPCYPYTMDSQLRDVIERVRPEGEFPLLQTLGTMRIPSDTWCPIDLYWYRISVSAISDTFRVSADTIRYRYFQVSDGIAQH</sequence>
<dbReference type="InterPro" id="IPR045270">
    <property type="entry name" value="STKc_AGC"/>
</dbReference>
<dbReference type="InterPro" id="IPR000719">
    <property type="entry name" value="Prot_kinase_dom"/>
</dbReference>
<evidence type="ECO:0000313" key="12">
    <source>
        <dbReference type="Proteomes" id="UP001176940"/>
    </source>
</evidence>
<keyword evidence="5" id="KW-0418">Kinase</keyword>
<evidence type="ECO:0000259" key="10">
    <source>
        <dbReference type="PROSITE" id="PS50011"/>
    </source>
</evidence>
<evidence type="ECO:0000256" key="9">
    <source>
        <dbReference type="SAM" id="Phobius"/>
    </source>
</evidence>